<dbReference type="PANTHER" id="PTHR11362:SF82">
    <property type="entry name" value="PHOSPHATIDYLETHANOLAMINE-BINDING PROTEIN 4"/>
    <property type="match status" value="1"/>
</dbReference>
<dbReference type="Pfam" id="PF01161">
    <property type="entry name" value="PBP"/>
    <property type="match status" value="1"/>
</dbReference>
<accession>R7RW15</accession>
<dbReference type="SUPFAM" id="SSF49777">
    <property type="entry name" value="PEBP-like"/>
    <property type="match status" value="1"/>
</dbReference>
<feature type="non-terminal residue" evidence="1">
    <location>
        <position position="1"/>
    </location>
</feature>
<sequence length="193" mass="19994">IPVNASITFDPTVLLEVSFPQASAAPINVTAGVQLARNDTAIPPVFGIQANGSILDPGTGPFVVAMVDLDAPTPQAPTSAEIRHFLGGNFELSNSSTDGLSLLSNTTTAISEFRQPTPPAGSDPHRYVFLLFSQPEDFNNQTLVNSTTPVNNFNISAFAETLEMGNPLGGTFILVGPDPNTTASSNAAAVPAA</sequence>
<dbReference type="OrthoDB" id="2506647at2759"/>
<dbReference type="Proteomes" id="UP000053927">
    <property type="component" value="Unassembled WGS sequence"/>
</dbReference>
<dbReference type="Gene3D" id="3.90.280.10">
    <property type="entry name" value="PEBP-like"/>
    <property type="match status" value="1"/>
</dbReference>
<name>R7RW15_STEHR</name>
<reference evidence="2" key="1">
    <citation type="journal article" date="2012" name="Science">
        <title>The Paleozoic origin of enzymatic lignin decomposition reconstructed from 31 fungal genomes.</title>
        <authorList>
            <person name="Floudas D."/>
            <person name="Binder M."/>
            <person name="Riley R."/>
            <person name="Barry K."/>
            <person name="Blanchette R.A."/>
            <person name="Henrissat B."/>
            <person name="Martinez A.T."/>
            <person name="Otillar R."/>
            <person name="Spatafora J.W."/>
            <person name="Yadav J.S."/>
            <person name="Aerts A."/>
            <person name="Benoit I."/>
            <person name="Boyd A."/>
            <person name="Carlson A."/>
            <person name="Copeland A."/>
            <person name="Coutinho P.M."/>
            <person name="de Vries R.P."/>
            <person name="Ferreira P."/>
            <person name="Findley K."/>
            <person name="Foster B."/>
            <person name="Gaskell J."/>
            <person name="Glotzer D."/>
            <person name="Gorecki P."/>
            <person name="Heitman J."/>
            <person name="Hesse C."/>
            <person name="Hori C."/>
            <person name="Igarashi K."/>
            <person name="Jurgens J.A."/>
            <person name="Kallen N."/>
            <person name="Kersten P."/>
            <person name="Kohler A."/>
            <person name="Kuees U."/>
            <person name="Kumar T.K.A."/>
            <person name="Kuo A."/>
            <person name="LaButti K."/>
            <person name="Larrondo L.F."/>
            <person name="Lindquist E."/>
            <person name="Ling A."/>
            <person name="Lombard V."/>
            <person name="Lucas S."/>
            <person name="Lundell T."/>
            <person name="Martin R."/>
            <person name="McLaughlin D.J."/>
            <person name="Morgenstern I."/>
            <person name="Morin E."/>
            <person name="Murat C."/>
            <person name="Nagy L.G."/>
            <person name="Nolan M."/>
            <person name="Ohm R.A."/>
            <person name="Patyshakuliyeva A."/>
            <person name="Rokas A."/>
            <person name="Ruiz-Duenas F.J."/>
            <person name="Sabat G."/>
            <person name="Salamov A."/>
            <person name="Samejima M."/>
            <person name="Schmutz J."/>
            <person name="Slot J.C."/>
            <person name="St John F."/>
            <person name="Stenlid J."/>
            <person name="Sun H."/>
            <person name="Sun S."/>
            <person name="Syed K."/>
            <person name="Tsang A."/>
            <person name="Wiebenga A."/>
            <person name="Young D."/>
            <person name="Pisabarro A."/>
            <person name="Eastwood D.C."/>
            <person name="Martin F."/>
            <person name="Cullen D."/>
            <person name="Grigoriev I.V."/>
            <person name="Hibbett D.S."/>
        </authorList>
    </citation>
    <scope>NUCLEOTIDE SEQUENCE [LARGE SCALE GENOMIC DNA]</scope>
    <source>
        <strain evidence="2">FP-91666</strain>
    </source>
</reference>
<dbReference type="EMBL" id="JH687495">
    <property type="protein sequence ID" value="EIM78965.1"/>
    <property type="molecule type" value="Genomic_DNA"/>
</dbReference>
<dbReference type="eggNOG" id="KOG3346">
    <property type="taxonomic scope" value="Eukaryota"/>
</dbReference>
<evidence type="ECO:0000313" key="2">
    <source>
        <dbReference type="Proteomes" id="UP000053927"/>
    </source>
</evidence>
<organism evidence="1 2">
    <name type="scientific">Stereum hirsutum (strain FP-91666)</name>
    <name type="common">White-rot fungus</name>
    <dbReference type="NCBI Taxonomy" id="721885"/>
    <lineage>
        <taxon>Eukaryota</taxon>
        <taxon>Fungi</taxon>
        <taxon>Dikarya</taxon>
        <taxon>Basidiomycota</taxon>
        <taxon>Agaricomycotina</taxon>
        <taxon>Agaricomycetes</taxon>
        <taxon>Russulales</taxon>
        <taxon>Stereaceae</taxon>
        <taxon>Stereum</taxon>
    </lineage>
</organism>
<dbReference type="CDD" id="cd00866">
    <property type="entry name" value="PEBP_euk"/>
    <property type="match status" value="1"/>
</dbReference>
<protein>
    <submittedName>
        <fullName evidence="1">PEBP-like protein</fullName>
    </submittedName>
</protein>
<dbReference type="AlphaFoldDB" id="R7RW15"/>
<proteinExistence type="predicted"/>
<dbReference type="KEGG" id="shs:STEHIDRAFT_70075"/>
<dbReference type="PANTHER" id="PTHR11362">
    <property type="entry name" value="PHOSPHATIDYLETHANOLAMINE-BINDING PROTEIN"/>
    <property type="match status" value="1"/>
</dbReference>
<gene>
    <name evidence="1" type="ORF">STEHIDRAFT_70075</name>
</gene>
<keyword evidence="2" id="KW-1185">Reference proteome</keyword>
<dbReference type="RefSeq" id="XP_007311936.1">
    <property type="nucleotide sequence ID" value="XM_007311874.1"/>
</dbReference>
<dbReference type="OMA" id="VGPPHFA"/>
<evidence type="ECO:0000313" key="1">
    <source>
        <dbReference type="EMBL" id="EIM78965.1"/>
    </source>
</evidence>
<dbReference type="InterPro" id="IPR008914">
    <property type="entry name" value="PEBP"/>
</dbReference>
<dbReference type="InterPro" id="IPR036610">
    <property type="entry name" value="PEBP-like_sf"/>
</dbReference>
<dbReference type="GeneID" id="18806610"/>
<dbReference type="InterPro" id="IPR035810">
    <property type="entry name" value="PEBP_euk"/>
</dbReference>